<dbReference type="Proteomes" id="UP000589351">
    <property type="component" value="Unassembled WGS sequence"/>
</dbReference>
<comment type="cofactor">
    <cofactor evidence="1">
        <name>Mg(2+)</name>
        <dbReference type="ChEBI" id="CHEBI:18420"/>
    </cofactor>
</comment>
<dbReference type="Pfam" id="PF00293">
    <property type="entry name" value="NUDIX"/>
    <property type="match status" value="1"/>
</dbReference>
<dbReference type="InterPro" id="IPR015797">
    <property type="entry name" value="NUDIX_hydrolase-like_dom_sf"/>
</dbReference>
<protein>
    <submittedName>
        <fullName evidence="4">ADP-ribose pyrophosphatase</fullName>
    </submittedName>
</protein>
<organism evidence="4 5">
    <name type="scientific">Jeotgalicoccus meleagridis</name>
    <dbReference type="NCBI Taxonomy" id="2759181"/>
    <lineage>
        <taxon>Bacteria</taxon>
        <taxon>Bacillati</taxon>
        <taxon>Bacillota</taxon>
        <taxon>Bacilli</taxon>
        <taxon>Bacillales</taxon>
        <taxon>Staphylococcaceae</taxon>
        <taxon>Jeotgalicoccus</taxon>
    </lineage>
</organism>
<keyword evidence="5" id="KW-1185">Reference proteome</keyword>
<dbReference type="CDD" id="cd03424">
    <property type="entry name" value="NUDIX_ADPRase_Nudt5_UGPPase_Nudt14"/>
    <property type="match status" value="1"/>
</dbReference>
<evidence type="ECO:0000313" key="4">
    <source>
        <dbReference type="EMBL" id="CAD2077872.1"/>
    </source>
</evidence>
<dbReference type="FunFam" id="3.90.79.10:FF:000024">
    <property type="entry name" value="ADP-ribose pyrophosphatase"/>
    <property type="match status" value="1"/>
</dbReference>
<feature type="domain" description="Nudix hydrolase" evidence="3">
    <location>
        <begin position="46"/>
        <end position="174"/>
    </location>
</feature>
<evidence type="ECO:0000256" key="2">
    <source>
        <dbReference type="ARBA" id="ARBA00022801"/>
    </source>
</evidence>
<dbReference type="GO" id="GO:0016787">
    <property type="term" value="F:hydrolase activity"/>
    <property type="evidence" value="ECO:0007669"/>
    <property type="project" value="UniProtKB-KW"/>
</dbReference>
<accession>A0A6V7RIJ0</accession>
<dbReference type="PROSITE" id="PS51462">
    <property type="entry name" value="NUDIX"/>
    <property type="match status" value="1"/>
</dbReference>
<evidence type="ECO:0000259" key="3">
    <source>
        <dbReference type="PROSITE" id="PS51462"/>
    </source>
</evidence>
<evidence type="ECO:0000256" key="1">
    <source>
        <dbReference type="ARBA" id="ARBA00001946"/>
    </source>
</evidence>
<dbReference type="InterPro" id="IPR000086">
    <property type="entry name" value="NUDIX_hydrolase_dom"/>
</dbReference>
<keyword evidence="2" id="KW-0378">Hydrolase</keyword>
<comment type="caution">
    <text evidence="4">The sequence shown here is derived from an EMBL/GenBank/DDBJ whole genome shotgun (WGS) entry which is preliminary data.</text>
</comment>
<dbReference type="GO" id="GO:0019693">
    <property type="term" value="P:ribose phosphate metabolic process"/>
    <property type="evidence" value="ECO:0007669"/>
    <property type="project" value="TreeGrafter"/>
</dbReference>
<dbReference type="GO" id="GO:0006753">
    <property type="term" value="P:nucleoside phosphate metabolic process"/>
    <property type="evidence" value="ECO:0007669"/>
    <property type="project" value="TreeGrafter"/>
</dbReference>
<gene>
    <name evidence="4" type="primary">nudF</name>
    <name evidence="4" type="ORF">JEODO184_01259</name>
</gene>
<dbReference type="Gene3D" id="3.90.79.10">
    <property type="entry name" value="Nucleoside Triphosphate Pyrophosphohydrolase"/>
    <property type="match status" value="1"/>
</dbReference>
<dbReference type="AlphaFoldDB" id="A0A6V7RIJ0"/>
<proteinExistence type="predicted"/>
<evidence type="ECO:0000313" key="5">
    <source>
        <dbReference type="Proteomes" id="UP000589351"/>
    </source>
</evidence>
<dbReference type="PANTHER" id="PTHR11839:SF18">
    <property type="entry name" value="NUDIX HYDROLASE DOMAIN-CONTAINING PROTEIN"/>
    <property type="match status" value="1"/>
</dbReference>
<dbReference type="RefSeq" id="WP_185125773.1">
    <property type="nucleotide sequence ID" value="NZ_CAJEWD010000008.1"/>
</dbReference>
<dbReference type="GO" id="GO:0005829">
    <property type="term" value="C:cytosol"/>
    <property type="evidence" value="ECO:0007669"/>
    <property type="project" value="TreeGrafter"/>
</dbReference>
<name>A0A6V7RIJ0_9STAP</name>
<sequence length="185" mass="21349">MVIKLSNEHLIEHTKSSEDIYQGKIIDVKRLTVELPNEIEAYREVVYHKGAVALIVTDDEAMYFVRQFRVSTDEVLLEIPAGKIESDEHPDETARKELKEETGASAESLEKIYEFYVSPGFSNELIYLYHAHNIQFSDMALEDDEFLDLVKVPLKDLKIRMKNGDFRDGKTLVAIHHYLLTNGYL</sequence>
<dbReference type="EMBL" id="CAJEWD010000008">
    <property type="protein sequence ID" value="CAD2077872.1"/>
    <property type="molecule type" value="Genomic_DNA"/>
</dbReference>
<dbReference type="SUPFAM" id="SSF55811">
    <property type="entry name" value="Nudix"/>
    <property type="match status" value="1"/>
</dbReference>
<reference evidence="4 5" key="1">
    <citation type="submission" date="2020-07" db="EMBL/GenBank/DDBJ databases">
        <authorList>
            <person name="Criscuolo A."/>
        </authorList>
    </citation>
    <scope>NUCLEOTIDE SEQUENCE [LARGE SCALE GENOMIC DNA]</scope>
    <source>
        <strain evidence="4">CIP111649</strain>
    </source>
</reference>
<dbReference type="PANTHER" id="PTHR11839">
    <property type="entry name" value="UDP/ADP-SUGAR PYROPHOSPHATASE"/>
    <property type="match status" value="1"/>
</dbReference>